<dbReference type="InterPro" id="IPR001498">
    <property type="entry name" value="Impact_N"/>
</dbReference>
<feature type="region of interest" description="Disordered" evidence="2">
    <location>
        <begin position="175"/>
        <end position="198"/>
    </location>
</feature>
<dbReference type="InterPro" id="IPR036956">
    <property type="entry name" value="Impact_N_sf"/>
</dbReference>
<accession>A0A8H3FDT6</accession>
<dbReference type="Pfam" id="PF01205">
    <property type="entry name" value="Impact_N"/>
    <property type="match status" value="1"/>
</dbReference>
<proteinExistence type="inferred from homology"/>
<evidence type="ECO:0000256" key="1">
    <source>
        <dbReference type="ARBA" id="ARBA00007665"/>
    </source>
</evidence>
<comment type="caution">
    <text evidence="4">The sequence shown here is derived from an EMBL/GenBank/DDBJ whole genome shotgun (WGS) entry which is preliminary data.</text>
</comment>
<evidence type="ECO:0000256" key="2">
    <source>
        <dbReference type="SAM" id="MobiDB-lite"/>
    </source>
</evidence>
<dbReference type="InterPro" id="IPR023582">
    <property type="entry name" value="Impact"/>
</dbReference>
<dbReference type="OrthoDB" id="69641at2759"/>
<reference evidence="4" key="1">
    <citation type="submission" date="2021-03" db="EMBL/GenBank/DDBJ databases">
        <authorList>
            <person name="Tagirdzhanova G."/>
        </authorList>
    </citation>
    <scope>NUCLEOTIDE SEQUENCE</scope>
</reference>
<feature type="region of interest" description="Disordered" evidence="2">
    <location>
        <begin position="227"/>
        <end position="282"/>
    </location>
</feature>
<dbReference type="GO" id="GO:0006446">
    <property type="term" value="P:regulation of translational initiation"/>
    <property type="evidence" value="ECO:0007669"/>
    <property type="project" value="TreeGrafter"/>
</dbReference>
<evidence type="ECO:0000259" key="3">
    <source>
        <dbReference type="Pfam" id="PF01205"/>
    </source>
</evidence>
<organism evidence="4 5">
    <name type="scientific">Imshaugia aleurites</name>
    <dbReference type="NCBI Taxonomy" id="172621"/>
    <lineage>
        <taxon>Eukaryota</taxon>
        <taxon>Fungi</taxon>
        <taxon>Dikarya</taxon>
        <taxon>Ascomycota</taxon>
        <taxon>Pezizomycotina</taxon>
        <taxon>Lecanoromycetes</taxon>
        <taxon>OSLEUM clade</taxon>
        <taxon>Lecanoromycetidae</taxon>
        <taxon>Lecanorales</taxon>
        <taxon>Lecanorineae</taxon>
        <taxon>Parmeliaceae</taxon>
        <taxon>Imshaugia</taxon>
    </lineage>
</organism>
<dbReference type="InterPro" id="IPR020568">
    <property type="entry name" value="Ribosomal_Su5_D2-typ_SF"/>
</dbReference>
<name>A0A8H3FDT6_9LECA</name>
<dbReference type="GO" id="GO:0140469">
    <property type="term" value="P:GCN2-mediated signaling"/>
    <property type="evidence" value="ECO:0007669"/>
    <property type="project" value="TreeGrafter"/>
</dbReference>
<dbReference type="PANTHER" id="PTHR16301">
    <property type="entry name" value="IMPACT-RELATED"/>
    <property type="match status" value="1"/>
</dbReference>
<dbReference type="Gene3D" id="3.30.230.30">
    <property type="entry name" value="Impact, N-terminal domain"/>
    <property type="match status" value="1"/>
</dbReference>
<gene>
    <name evidence="4" type="ORF">IMSHALPRED_005257</name>
</gene>
<evidence type="ECO:0000313" key="4">
    <source>
        <dbReference type="EMBL" id="CAF9921719.1"/>
    </source>
</evidence>
<evidence type="ECO:0000313" key="5">
    <source>
        <dbReference type="Proteomes" id="UP000664534"/>
    </source>
</evidence>
<comment type="similarity">
    <text evidence="1">Belongs to the IMPACT family.</text>
</comment>
<dbReference type="AlphaFoldDB" id="A0A8H3FDT6"/>
<protein>
    <recommendedName>
        <fullName evidence="3">Impact N-terminal domain-containing protein</fullName>
    </recommendedName>
</protein>
<feature type="compositionally biased region" description="Polar residues" evidence="2">
    <location>
        <begin position="180"/>
        <end position="192"/>
    </location>
</feature>
<feature type="domain" description="Impact N-terminal" evidence="3">
    <location>
        <begin position="26"/>
        <end position="130"/>
    </location>
</feature>
<sequence>MSRKRVRSVSPASPSRIFRSSPIEDRSSTFLAFYSPTLAAKELQAHTDFKSASHRISAWRKPSSQRALNAQPLLATGHDDDGEKYGGKAVEKVLVEMDVEGAVVVARWYGGVMLGPVRFDHIKNSARDAIVQWSQEKERSAKNAKVRKDEAERERLIQALPERDHSIVVLRELLAEKSHQPSSTPNGKSTPAKTPDYSTLPLATLERLEQVRDATIGWILKQIEKAESTQPDTLVADNAAIPTATEIPQALVHSEQPPTKDPESTTNLKSQDGSSSPKPDGV</sequence>
<keyword evidence="5" id="KW-1185">Reference proteome</keyword>
<dbReference type="Proteomes" id="UP000664534">
    <property type="component" value="Unassembled WGS sequence"/>
</dbReference>
<dbReference type="EMBL" id="CAJPDT010000028">
    <property type="protein sequence ID" value="CAF9921719.1"/>
    <property type="molecule type" value="Genomic_DNA"/>
</dbReference>
<dbReference type="GO" id="GO:0005737">
    <property type="term" value="C:cytoplasm"/>
    <property type="evidence" value="ECO:0007669"/>
    <property type="project" value="TreeGrafter"/>
</dbReference>
<feature type="compositionally biased region" description="Polar residues" evidence="2">
    <location>
        <begin position="264"/>
        <end position="282"/>
    </location>
</feature>
<feature type="region of interest" description="Disordered" evidence="2">
    <location>
        <begin position="1"/>
        <end position="20"/>
    </location>
</feature>
<dbReference type="PANTHER" id="PTHR16301:SF26">
    <property type="entry name" value="IMPACT FAMILY MEMBER C14C8.09C"/>
    <property type="match status" value="1"/>
</dbReference>
<dbReference type="SUPFAM" id="SSF54211">
    <property type="entry name" value="Ribosomal protein S5 domain 2-like"/>
    <property type="match status" value="1"/>
</dbReference>